<organism evidence="1">
    <name type="scientific">freshwater metagenome</name>
    <dbReference type="NCBI Taxonomy" id="449393"/>
    <lineage>
        <taxon>unclassified sequences</taxon>
        <taxon>metagenomes</taxon>
        <taxon>ecological metagenomes</taxon>
    </lineage>
</organism>
<reference evidence="1" key="1">
    <citation type="submission" date="2020-05" db="EMBL/GenBank/DDBJ databases">
        <authorList>
            <person name="Chiriac C."/>
            <person name="Salcher M."/>
            <person name="Ghai R."/>
            <person name="Kavagutti S V."/>
        </authorList>
    </citation>
    <scope>NUCLEOTIDE SEQUENCE</scope>
</reference>
<accession>A0A6J7FRM6</accession>
<dbReference type="EMBL" id="CAFBMK010000010">
    <property type="protein sequence ID" value="CAB4896494.1"/>
    <property type="molecule type" value="Genomic_DNA"/>
</dbReference>
<proteinExistence type="predicted"/>
<evidence type="ECO:0000313" key="1">
    <source>
        <dbReference type="EMBL" id="CAB4896494.1"/>
    </source>
</evidence>
<name>A0A6J7FRM6_9ZZZZ</name>
<sequence>MERWILTPTGGSPMVLPTLARRGGCRVMETRTPSPPSDVVWAARSEGQAPASRRYGNREISIKVALERPEDEWWNVTHDFGAAAPETEGDGDLPGWTGTVRRASNDGSPLPPMIRDLEGIIAAFHRNGGTAVRVFDGNERITYDVLIGQDQNGPTWDDRFYVADSTTLELSLTCAPFGRGAKRSIGTATKVAGQRLVTLDALQVPGDVPALAELRYSDAATGQAALLYAIDQPDDATRATGVQVAAADLLPVVGVTEEPIAGAVRAAGVRRVPASAASTPAGRWETAAYLRTSAGPPLAVTGQYRVLVRVRADSGAATLRLRWSGGARESGMSANAQTVTPSAGWVLVDLGIVTVRDALDGIVERLTPAAAPLSIDVLLLIPTEQSAVAYASNEVLSGVIVAADAATGDGALTGSAAGVGGTWLGAGPGPDFTRIAFGATRPAGAWRRVGLGVPSSSVEITAEVSLVDTGLADTSPIGMYLANAAGHEAFSYSRSGAGTAAPAGAWGVGLEYVRGDGVPYLLGVYVQAGARVLFGSTITLPNGFVWGAAARQVRLRVAGDQVIGDIEGHTTGTWTPPIPAAPASLIAAIAGAPPNALTFRDFVASGTGAPDRLLHPGRTAAIATGRAERTTPDGFTGAFIPEGDRPLLPPSGRAGRPVRVVMGTFRDDLRSGSDAVPNDAFTATVYATPRYLQNPDD</sequence>
<gene>
    <name evidence="1" type="ORF">UFOPK3564_00331</name>
</gene>
<protein>
    <submittedName>
        <fullName evidence="1">Unannotated protein</fullName>
    </submittedName>
</protein>
<dbReference type="AlphaFoldDB" id="A0A6J7FRM6"/>